<feature type="domain" description="Pirin N-terminal" evidence="5">
    <location>
        <begin position="19"/>
        <end position="124"/>
    </location>
</feature>
<reference evidence="7" key="1">
    <citation type="journal article" date="2014" name="Int. J. Syst. Evol. Microbiol.">
        <title>Complete genome sequence of Corynebacterium casei LMG S-19264T (=DSM 44701T), isolated from a smear-ripened cheese.</title>
        <authorList>
            <consortium name="US DOE Joint Genome Institute (JGI-PGF)"/>
            <person name="Walter F."/>
            <person name="Albersmeier A."/>
            <person name="Kalinowski J."/>
            <person name="Ruckert C."/>
        </authorList>
    </citation>
    <scope>NUCLEOTIDE SEQUENCE</scope>
    <source>
        <strain evidence="7">VKM B-1513</strain>
    </source>
</reference>
<dbReference type="InterPro" id="IPR014710">
    <property type="entry name" value="RmlC-like_jellyroll"/>
</dbReference>
<dbReference type="AlphaFoldDB" id="A0A9W6IK15"/>
<feature type="compositionally biased region" description="Basic and acidic residues" evidence="4">
    <location>
        <begin position="289"/>
        <end position="305"/>
    </location>
</feature>
<dbReference type="InterPro" id="IPR011051">
    <property type="entry name" value="RmlC_Cupin_sf"/>
</dbReference>
<reference evidence="7" key="2">
    <citation type="submission" date="2023-01" db="EMBL/GenBank/DDBJ databases">
        <authorList>
            <person name="Sun Q."/>
            <person name="Evtushenko L."/>
        </authorList>
    </citation>
    <scope>NUCLEOTIDE SEQUENCE</scope>
    <source>
        <strain evidence="7">VKM B-1513</strain>
    </source>
</reference>
<accession>A0A9W6IK15</accession>
<sequence>MDNKIERTIQGRTRDLGGFEVRRVLPYARRRMVGPFIFFDQMGPAEFAPGQGIDVRPHPHIALATVTYLFDGAMQHRDSLGVDLTIRPGDVNWMTAGRGVVHSERTPDEERAAGHRLYGIQTWVALPSDKEGIEPAFHHHKAETLPRFERDGGDFRLILGTAWGHRSPVEVFSPIVYLHGELRAGASTKLNLEHDDVAVYLVEGAVTIDGQALEPGEMAVIEPGTAPELGAQLPSRIMICGGAPLGERHIYWNFVASKEGDIDTAKRDWVAAAEAGFPAGGRFILPPDEQEHIPLPDDIKPEEPVKPTPDSPTS</sequence>
<evidence type="ECO:0000256" key="2">
    <source>
        <dbReference type="PIRSR" id="PIRSR006232-1"/>
    </source>
</evidence>
<feature type="binding site" evidence="2">
    <location>
        <position position="102"/>
    </location>
    <ligand>
        <name>Fe cation</name>
        <dbReference type="ChEBI" id="CHEBI:24875"/>
    </ligand>
</feature>
<feature type="binding site" evidence="2">
    <location>
        <position position="104"/>
    </location>
    <ligand>
        <name>Fe cation</name>
        <dbReference type="ChEBI" id="CHEBI:24875"/>
    </ligand>
</feature>
<evidence type="ECO:0000256" key="1">
    <source>
        <dbReference type="ARBA" id="ARBA00008416"/>
    </source>
</evidence>
<keyword evidence="2" id="KW-0479">Metal-binding</keyword>
<name>A0A9W6IK15_9PROT</name>
<dbReference type="CDD" id="cd02247">
    <property type="entry name" value="cupin_pirin_C"/>
    <property type="match status" value="1"/>
</dbReference>
<dbReference type="GO" id="GO:0046872">
    <property type="term" value="F:metal ion binding"/>
    <property type="evidence" value="ECO:0007669"/>
    <property type="project" value="UniProtKB-KW"/>
</dbReference>
<dbReference type="Proteomes" id="UP001143486">
    <property type="component" value="Unassembled WGS sequence"/>
</dbReference>
<evidence type="ECO:0000256" key="4">
    <source>
        <dbReference type="SAM" id="MobiDB-lite"/>
    </source>
</evidence>
<dbReference type="CDD" id="cd02909">
    <property type="entry name" value="cupin_pirin_N"/>
    <property type="match status" value="1"/>
</dbReference>
<dbReference type="RefSeq" id="WP_271186042.1">
    <property type="nucleotide sequence ID" value="NZ_BSFE01000002.1"/>
</dbReference>
<protein>
    <recommendedName>
        <fullName evidence="9">Pirin family protein</fullName>
    </recommendedName>
</protein>
<feature type="binding site" evidence="2">
    <location>
        <position position="58"/>
    </location>
    <ligand>
        <name>Fe cation</name>
        <dbReference type="ChEBI" id="CHEBI:24875"/>
    </ligand>
</feature>
<dbReference type="PANTHER" id="PTHR13903">
    <property type="entry name" value="PIRIN-RELATED"/>
    <property type="match status" value="1"/>
</dbReference>
<dbReference type="InterPro" id="IPR003829">
    <property type="entry name" value="Pirin_N_dom"/>
</dbReference>
<evidence type="ECO:0000259" key="5">
    <source>
        <dbReference type="Pfam" id="PF02678"/>
    </source>
</evidence>
<dbReference type="Pfam" id="PF02678">
    <property type="entry name" value="Pirin"/>
    <property type="match status" value="1"/>
</dbReference>
<dbReference type="SUPFAM" id="SSF51182">
    <property type="entry name" value="RmlC-like cupins"/>
    <property type="match status" value="1"/>
</dbReference>
<keyword evidence="8" id="KW-1185">Reference proteome</keyword>
<keyword evidence="2" id="KW-0408">Iron</keyword>
<evidence type="ECO:0008006" key="9">
    <source>
        <dbReference type="Google" id="ProtNLM"/>
    </source>
</evidence>
<dbReference type="InterPro" id="IPR008778">
    <property type="entry name" value="Pirin_C_dom"/>
</dbReference>
<comment type="similarity">
    <text evidence="1 3">Belongs to the pirin family.</text>
</comment>
<proteinExistence type="inferred from homology"/>
<feature type="binding site" evidence="2">
    <location>
        <position position="60"/>
    </location>
    <ligand>
        <name>Fe cation</name>
        <dbReference type="ChEBI" id="CHEBI:24875"/>
    </ligand>
</feature>
<dbReference type="PIRSF" id="PIRSF006232">
    <property type="entry name" value="Pirin"/>
    <property type="match status" value="1"/>
</dbReference>
<dbReference type="EMBL" id="BSFE01000002">
    <property type="protein sequence ID" value="GLK51663.1"/>
    <property type="molecule type" value="Genomic_DNA"/>
</dbReference>
<evidence type="ECO:0000313" key="8">
    <source>
        <dbReference type="Proteomes" id="UP001143486"/>
    </source>
</evidence>
<evidence type="ECO:0000259" key="6">
    <source>
        <dbReference type="Pfam" id="PF05726"/>
    </source>
</evidence>
<comment type="cofactor">
    <cofactor evidence="2">
        <name>Fe cation</name>
        <dbReference type="ChEBI" id="CHEBI:24875"/>
    </cofactor>
    <text evidence="2">Binds 1 Fe cation per subunit.</text>
</comment>
<dbReference type="PANTHER" id="PTHR13903:SF8">
    <property type="entry name" value="PIRIN"/>
    <property type="match status" value="1"/>
</dbReference>
<feature type="domain" description="Pirin C-terminal" evidence="6">
    <location>
        <begin position="177"/>
        <end position="270"/>
    </location>
</feature>
<dbReference type="Gene3D" id="2.60.120.10">
    <property type="entry name" value="Jelly Rolls"/>
    <property type="match status" value="2"/>
</dbReference>
<evidence type="ECO:0000313" key="7">
    <source>
        <dbReference type="EMBL" id="GLK51663.1"/>
    </source>
</evidence>
<feature type="region of interest" description="Disordered" evidence="4">
    <location>
        <begin position="280"/>
        <end position="314"/>
    </location>
</feature>
<organism evidence="7 8">
    <name type="scientific">Maricaulis virginensis</name>
    <dbReference type="NCBI Taxonomy" id="144022"/>
    <lineage>
        <taxon>Bacteria</taxon>
        <taxon>Pseudomonadati</taxon>
        <taxon>Pseudomonadota</taxon>
        <taxon>Alphaproteobacteria</taxon>
        <taxon>Maricaulales</taxon>
        <taxon>Maricaulaceae</taxon>
        <taxon>Maricaulis</taxon>
    </lineage>
</organism>
<comment type="caution">
    <text evidence="7">The sequence shown here is derived from an EMBL/GenBank/DDBJ whole genome shotgun (WGS) entry which is preliminary data.</text>
</comment>
<gene>
    <name evidence="7" type="ORF">GCM10017621_11710</name>
</gene>
<evidence type="ECO:0000256" key="3">
    <source>
        <dbReference type="RuleBase" id="RU003457"/>
    </source>
</evidence>
<dbReference type="Pfam" id="PF05726">
    <property type="entry name" value="Pirin_C"/>
    <property type="match status" value="1"/>
</dbReference>
<dbReference type="InterPro" id="IPR012093">
    <property type="entry name" value="Pirin"/>
</dbReference>